<dbReference type="GO" id="GO:0016758">
    <property type="term" value="F:hexosyltransferase activity"/>
    <property type="evidence" value="ECO:0007669"/>
    <property type="project" value="UniProtKB-ARBA"/>
</dbReference>
<name>A0A5J4J1I8_9FLAO</name>
<dbReference type="Pfam" id="PF00535">
    <property type="entry name" value="Glycos_transf_2"/>
    <property type="match status" value="1"/>
</dbReference>
<dbReference type="PANTHER" id="PTHR22916:SF3">
    <property type="entry name" value="UDP-GLCNAC:BETAGAL BETA-1,3-N-ACETYLGLUCOSAMINYLTRANSFERASE-LIKE PROTEIN 1"/>
    <property type="match status" value="1"/>
</dbReference>
<dbReference type="AlphaFoldDB" id="A0A5J4J1I8"/>
<gene>
    <name evidence="2" type="ORF">ULMA_18110</name>
</gene>
<dbReference type="InterPro" id="IPR029044">
    <property type="entry name" value="Nucleotide-diphossugar_trans"/>
</dbReference>
<keyword evidence="3" id="KW-1185">Reference proteome</keyword>
<organism evidence="2 3">
    <name type="scientific">Patiriisocius marinus</name>
    <dbReference type="NCBI Taxonomy" id="1397112"/>
    <lineage>
        <taxon>Bacteria</taxon>
        <taxon>Pseudomonadati</taxon>
        <taxon>Bacteroidota</taxon>
        <taxon>Flavobacteriia</taxon>
        <taxon>Flavobacteriales</taxon>
        <taxon>Flavobacteriaceae</taxon>
        <taxon>Patiriisocius</taxon>
    </lineage>
</organism>
<evidence type="ECO:0000259" key="1">
    <source>
        <dbReference type="Pfam" id="PF00535"/>
    </source>
</evidence>
<feature type="domain" description="Glycosyltransferase 2-like" evidence="1">
    <location>
        <begin position="7"/>
        <end position="137"/>
    </location>
</feature>
<protein>
    <recommendedName>
        <fullName evidence="1">Glycosyltransferase 2-like domain-containing protein</fullName>
    </recommendedName>
</protein>
<dbReference type="PANTHER" id="PTHR22916">
    <property type="entry name" value="GLYCOSYLTRANSFERASE"/>
    <property type="match status" value="1"/>
</dbReference>
<reference evidence="2 3" key="1">
    <citation type="submission" date="2019-08" db="EMBL/GenBank/DDBJ databases">
        <title>Draft genome sequence of Ulvibacter marinus type strain NBRC 109484.</title>
        <authorList>
            <person name="Kawano K."/>
            <person name="Ushijima N."/>
            <person name="Kihara M."/>
            <person name="Itoh H."/>
        </authorList>
    </citation>
    <scope>NUCLEOTIDE SEQUENCE [LARGE SCALE GENOMIC DNA]</scope>
    <source>
        <strain evidence="2 3">NBRC 109484</strain>
    </source>
</reference>
<evidence type="ECO:0000313" key="2">
    <source>
        <dbReference type="EMBL" id="GER59703.1"/>
    </source>
</evidence>
<dbReference type="OrthoDB" id="635429at2"/>
<evidence type="ECO:0000313" key="3">
    <source>
        <dbReference type="Proteomes" id="UP000326509"/>
    </source>
</evidence>
<accession>A0A5J4J1I8</accession>
<dbReference type="InterPro" id="IPR001173">
    <property type="entry name" value="Glyco_trans_2-like"/>
</dbReference>
<proteinExistence type="predicted"/>
<dbReference type="SUPFAM" id="SSF53448">
    <property type="entry name" value="Nucleotide-diphospho-sugar transferases"/>
    <property type="match status" value="1"/>
</dbReference>
<dbReference type="Proteomes" id="UP000326509">
    <property type="component" value="Unassembled WGS sequence"/>
</dbReference>
<sequence length="327" mass="38657">MRVPLISIIVPNYNHEVFLEVRLDSIFNQTYKNFEVILLDDASTDNSLFVLNKYKENDKVSHLVINDFNSGSPFKQWKKGIDLAIGDFVWIAESDDYCEPTFLEDLINFNKTKENKLSIIYSQSIDVNSNGVFNSNRVNFTKNFKPNIWENNFSISGNEFIGKYLKVKSVIPNASAVIFKKSLIESNILTEDHLKMKICGDWLFWLKISKNAQVGFLSKDLNFFRYHSNVTRNHDTSDKILLRYKEEKFIRCYLDNYTSVNQFVEIELFYTKWFSHQKFSNIFRPNFYKIRMPGMTCHKFVAKFFTQHNTFSKVRDFLMLKKLKNQI</sequence>
<dbReference type="RefSeq" id="WP_151674158.1">
    <property type="nucleotide sequence ID" value="NZ_BKCG01000004.1"/>
</dbReference>
<comment type="caution">
    <text evidence="2">The sequence shown here is derived from an EMBL/GenBank/DDBJ whole genome shotgun (WGS) entry which is preliminary data.</text>
</comment>
<dbReference type="EMBL" id="BKCG01000004">
    <property type="protein sequence ID" value="GER59703.1"/>
    <property type="molecule type" value="Genomic_DNA"/>
</dbReference>
<dbReference type="Gene3D" id="3.90.550.10">
    <property type="entry name" value="Spore Coat Polysaccharide Biosynthesis Protein SpsA, Chain A"/>
    <property type="match status" value="1"/>
</dbReference>